<accession>A0A8J2K5Q3</accession>
<comment type="caution">
    <text evidence="1">The sequence shown here is derived from an EMBL/GenBank/DDBJ whole genome shotgun (WGS) entry which is preliminary data.</text>
</comment>
<dbReference type="Proteomes" id="UP000708208">
    <property type="component" value="Unassembled WGS sequence"/>
</dbReference>
<gene>
    <name evidence="1" type="ORF">AFUS01_LOCUS9849</name>
</gene>
<evidence type="ECO:0000313" key="2">
    <source>
        <dbReference type="Proteomes" id="UP000708208"/>
    </source>
</evidence>
<evidence type="ECO:0000313" key="1">
    <source>
        <dbReference type="EMBL" id="CAG7720579.1"/>
    </source>
</evidence>
<feature type="non-terminal residue" evidence="1">
    <location>
        <position position="1"/>
    </location>
</feature>
<reference evidence="1" key="1">
    <citation type="submission" date="2021-06" db="EMBL/GenBank/DDBJ databases">
        <authorList>
            <person name="Hodson N. C."/>
            <person name="Mongue J. A."/>
            <person name="Jaron S. K."/>
        </authorList>
    </citation>
    <scope>NUCLEOTIDE SEQUENCE</scope>
</reference>
<proteinExistence type="predicted"/>
<sequence>IQKNAEILINSIADSSLLERFNQEEPQSVVHFRRIAEWMINWKWKLSALNVFQVNYSVLPSVI</sequence>
<name>A0A8J2K5Q3_9HEXA</name>
<dbReference type="AlphaFoldDB" id="A0A8J2K5Q3"/>
<keyword evidence="2" id="KW-1185">Reference proteome</keyword>
<dbReference type="EMBL" id="CAJVCH010071694">
    <property type="protein sequence ID" value="CAG7720579.1"/>
    <property type="molecule type" value="Genomic_DNA"/>
</dbReference>
<organism evidence="1 2">
    <name type="scientific">Allacma fusca</name>
    <dbReference type="NCBI Taxonomy" id="39272"/>
    <lineage>
        <taxon>Eukaryota</taxon>
        <taxon>Metazoa</taxon>
        <taxon>Ecdysozoa</taxon>
        <taxon>Arthropoda</taxon>
        <taxon>Hexapoda</taxon>
        <taxon>Collembola</taxon>
        <taxon>Symphypleona</taxon>
        <taxon>Sminthuridae</taxon>
        <taxon>Allacma</taxon>
    </lineage>
</organism>
<protein>
    <submittedName>
        <fullName evidence="1">Uncharacterized protein</fullName>
    </submittedName>
</protein>